<dbReference type="PANTHER" id="PTHR36845">
    <property type="entry name" value="HYDROLASE, PUTATIVE (AFU_ORTHOLOGUE AFUA_7G05090)-RELATED"/>
    <property type="match status" value="1"/>
</dbReference>
<feature type="binding site" evidence="4">
    <location>
        <position position="230"/>
    </location>
    <ligand>
        <name>substrate</name>
    </ligand>
</feature>
<dbReference type="GO" id="GO:0000272">
    <property type="term" value="P:polysaccharide catabolic process"/>
    <property type="evidence" value="ECO:0007669"/>
    <property type="project" value="TreeGrafter"/>
</dbReference>
<organism evidence="5 6">
    <name type="scientific">Neobacillus bataviensis</name>
    <dbReference type="NCBI Taxonomy" id="220685"/>
    <lineage>
        <taxon>Bacteria</taxon>
        <taxon>Bacillati</taxon>
        <taxon>Bacillota</taxon>
        <taxon>Bacilli</taxon>
        <taxon>Bacillales</taxon>
        <taxon>Bacillaceae</taxon>
        <taxon>Neobacillus</taxon>
    </lineage>
</organism>
<dbReference type="SUPFAM" id="SSF48208">
    <property type="entry name" value="Six-hairpin glycosidases"/>
    <property type="match status" value="1"/>
</dbReference>
<evidence type="ECO:0000256" key="4">
    <source>
        <dbReference type="PIRSR" id="PIRSR610905-2"/>
    </source>
</evidence>
<protein>
    <submittedName>
        <fullName evidence="5">Unsaturated chondroitin disaccharide hydrolase</fullName>
    </submittedName>
</protein>
<dbReference type="InterPro" id="IPR012341">
    <property type="entry name" value="6hp_glycosidase-like_sf"/>
</dbReference>
<evidence type="ECO:0000256" key="2">
    <source>
        <dbReference type="ARBA" id="ARBA00038358"/>
    </source>
</evidence>
<feature type="binding site" evidence="4">
    <location>
        <position position="226"/>
    </location>
    <ligand>
        <name>substrate</name>
    </ligand>
</feature>
<evidence type="ECO:0000256" key="3">
    <source>
        <dbReference type="PIRSR" id="PIRSR610905-1"/>
    </source>
</evidence>
<sequence length="375" mass="42530">MTEQLHWVNEAWQQVTQKINRTSKTIGANFPHASENGKYLLAEPHWWTAGFWPGLLWLVYQDTQDAALKQLAEDCEAKLDAVQNEYYRLDHDMGFMWTLTSVAQYKLLGNEDSKRRALLAANLLMGRFNVNGNFIRAWNPWTEGEDNSGVAIIDCMMNLPLLYWASEETGDPRFKSVAKSHADTVLEYFIRNDGSVHHIVRFDPESGNKVEALGGQGYGPDSAWSRGTAWAIYGLTLCYHYTKEAKYLETAKRVAHFFISHLPEDFVPDWDFRLPADSDSPKDSSAGAIAASGLLLLANKVTAAEAPVYKRAGEKILESLYRNYGNWDGSEEEGLILHGTSHFPEGKYTDNPLIYGDYYFVEGLARLKGYKELFW</sequence>
<feature type="binding site" evidence="4">
    <location>
        <position position="154"/>
    </location>
    <ligand>
        <name>substrate</name>
    </ligand>
</feature>
<evidence type="ECO:0000256" key="1">
    <source>
        <dbReference type="ARBA" id="ARBA00022801"/>
    </source>
</evidence>
<evidence type="ECO:0000313" key="5">
    <source>
        <dbReference type="EMBL" id="TWD95736.1"/>
    </source>
</evidence>
<dbReference type="InterPro" id="IPR008928">
    <property type="entry name" value="6-hairpin_glycosidase_sf"/>
</dbReference>
<dbReference type="InterPro" id="IPR010905">
    <property type="entry name" value="Glyco_hydro_88"/>
</dbReference>
<name>A0A561CX10_9BACI</name>
<gene>
    <name evidence="5" type="ORF">FB550_11298</name>
</gene>
<comment type="similarity">
    <text evidence="2">Belongs to the glycosyl hydrolase 88 family.</text>
</comment>
<dbReference type="EMBL" id="VIVN01000012">
    <property type="protein sequence ID" value="TWD95736.1"/>
    <property type="molecule type" value="Genomic_DNA"/>
</dbReference>
<comment type="caution">
    <text evidence="5">The sequence shown here is derived from an EMBL/GenBank/DDBJ whole genome shotgun (WGS) entry which is preliminary data.</text>
</comment>
<proteinExistence type="inferred from homology"/>
<reference evidence="5 6" key="1">
    <citation type="submission" date="2019-06" db="EMBL/GenBank/DDBJ databases">
        <title>Sorghum-associated microbial communities from plants grown in Nebraska, USA.</title>
        <authorList>
            <person name="Schachtman D."/>
        </authorList>
    </citation>
    <scope>NUCLEOTIDE SEQUENCE [LARGE SCALE GENOMIC DNA]</scope>
    <source>
        <strain evidence="5 6">2482</strain>
    </source>
</reference>
<dbReference type="InterPro" id="IPR052369">
    <property type="entry name" value="UG_Glycosaminoglycan_Hydrolase"/>
</dbReference>
<dbReference type="RefSeq" id="WP_144567157.1">
    <property type="nucleotide sequence ID" value="NZ_VIVN01000012.1"/>
</dbReference>
<feature type="binding site" evidence="4">
    <location>
        <position position="92"/>
    </location>
    <ligand>
        <name>substrate</name>
    </ligand>
</feature>
<feature type="active site" description="Proton donor" evidence="3">
    <location>
        <position position="154"/>
    </location>
</feature>
<dbReference type="Gene3D" id="1.50.10.10">
    <property type="match status" value="1"/>
</dbReference>
<dbReference type="AlphaFoldDB" id="A0A561CX10"/>
<dbReference type="GO" id="GO:0052757">
    <property type="term" value="F:chondroitin hydrolase activity"/>
    <property type="evidence" value="ECO:0007669"/>
    <property type="project" value="TreeGrafter"/>
</dbReference>
<evidence type="ECO:0000313" key="6">
    <source>
        <dbReference type="Proteomes" id="UP000319671"/>
    </source>
</evidence>
<keyword evidence="6" id="KW-1185">Reference proteome</keyword>
<keyword evidence="1 5" id="KW-0378">Hydrolase</keyword>
<dbReference type="PANTHER" id="PTHR36845:SF1">
    <property type="entry name" value="HYDROLASE, PUTATIVE (AFU_ORTHOLOGUE AFUA_7G05090)-RELATED"/>
    <property type="match status" value="1"/>
</dbReference>
<accession>A0A561CX10</accession>
<dbReference type="Proteomes" id="UP000319671">
    <property type="component" value="Unassembled WGS sequence"/>
</dbReference>
<dbReference type="Pfam" id="PF07470">
    <property type="entry name" value="Glyco_hydro_88"/>
    <property type="match status" value="1"/>
</dbReference>
<feature type="active site" description="Nucleophile" evidence="3">
    <location>
        <position position="92"/>
    </location>
</feature>